<reference evidence="2" key="1">
    <citation type="submission" date="2020-03" db="EMBL/GenBank/DDBJ databases">
        <title>Phycicoccus flavus sp. nov., a novel endophytic actinobacterium isolated from branch of Kandelia candel.</title>
        <authorList>
            <person name="Tuo L."/>
        </authorList>
    </citation>
    <scope>NUCLEOTIDE SEQUENCE</scope>
    <source>
        <strain evidence="2">CMS6Z-2</strain>
    </source>
</reference>
<dbReference type="InterPro" id="IPR038299">
    <property type="entry name" value="DAO_C_sf"/>
</dbReference>
<gene>
    <name evidence="2" type="ORF">EPD83_020020</name>
</gene>
<evidence type="ECO:0000313" key="3">
    <source>
        <dbReference type="Proteomes" id="UP000287866"/>
    </source>
</evidence>
<feature type="non-terminal residue" evidence="2">
    <location>
        <position position="1"/>
    </location>
</feature>
<dbReference type="Proteomes" id="UP000287866">
    <property type="component" value="Unassembled WGS sequence"/>
</dbReference>
<dbReference type="AlphaFoldDB" id="A0A8T6R9D9"/>
<dbReference type="InterPro" id="IPR031656">
    <property type="entry name" value="DAO_C"/>
</dbReference>
<dbReference type="EMBL" id="SAYU02000129">
    <property type="protein sequence ID" value="NHA70314.1"/>
    <property type="molecule type" value="Genomic_DNA"/>
</dbReference>
<comment type="caution">
    <text evidence="2">The sequence shown here is derived from an EMBL/GenBank/DDBJ whole genome shotgun (WGS) entry which is preliminary data.</text>
</comment>
<dbReference type="Gene3D" id="1.10.8.870">
    <property type="entry name" value="Alpha-glycerophosphate oxidase, cap domain"/>
    <property type="match status" value="1"/>
</dbReference>
<evidence type="ECO:0000313" key="2">
    <source>
        <dbReference type="EMBL" id="NHA70314.1"/>
    </source>
</evidence>
<dbReference type="RefSeq" id="WP_322095807.1">
    <property type="nucleotide sequence ID" value="NZ_SAYU02000129.1"/>
</dbReference>
<dbReference type="Pfam" id="PF16901">
    <property type="entry name" value="DAO_C"/>
    <property type="match status" value="1"/>
</dbReference>
<feature type="domain" description="Alpha-glycerophosphate oxidase C-terminal" evidence="1">
    <location>
        <begin position="4"/>
        <end position="53"/>
    </location>
</feature>
<sequence length="93" mass="10775">ETIRADPSMGEDVMGSADYLRAEIYQAAEHEMVVTMEDFMRRRSKIDLVVRDHHQVDSDGMREVARILFGDDADRRLEDYLATKRSRQEQATA</sequence>
<organism evidence="2 3">
    <name type="scientific">Phycicoccus flavus</name>
    <dbReference type="NCBI Taxonomy" id="2502783"/>
    <lineage>
        <taxon>Bacteria</taxon>
        <taxon>Bacillati</taxon>
        <taxon>Actinomycetota</taxon>
        <taxon>Actinomycetes</taxon>
        <taxon>Micrococcales</taxon>
        <taxon>Intrasporangiaceae</taxon>
        <taxon>Phycicoccus</taxon>
    </lineage>
</organism>
<accession>A0A8T6R9D9</accession>
<keyword evidence="3" id="KW-1185">Reference proteome</keyword>
<name>A0A8T6R9D9_9MICO</name>
<proteinExistence type="predicted"/>
<evidence type="ECO:0000259" key="1">
    <source>
        <dbReference type="Pfam" id="PF16901"/>
    </source>
</evidence>
<protein>
    <submittedName>
        <fullName evidence="2">FAD-dependent oxidoreductase</fullName>
    </submittedName>
</protein>